<dbReference type="Proteomes" id="UP001220964">
    <property type="component" value="Unassembled WGS sequence"/>
</dbReference>
<accession>A0AAE3NRZ6</accession>
<dbReference type="InterPro" id="IPR036890">
    <property type="entry name" value="HATPase_C_sf"/>
</dbReference>
<evidence type="ECO:0000313" key="3">
    <source>
        <dbReference type="Proteomes" id="UP001220964"/>
    </source>
</evidence>
<protein>
    <submittedName>
        <fullName evidence="2">Histidine phosphotransferase family protein</fullName>
    </submittedName>
</protein>
<evidence type="ECO:0000313" key="2">
    <source>
        <dbReference type="EMBL" id="MDF0600539.1"/>
    </source>
</evidence>
<dbReference type="EMBL" id="JARGYC010000014">
    <property type="protein sequence ID" value="MDF0600539.1"/>
    <property type="molecule type" value="Genomic_DNA"/>
</dbReference>
<organism evidence="2 3">
    <name type="scientific">Psychromarinibacter sediminicola</name>
    <dbReference type="NCBI Taxonomy" id="3033385"/>
    <lineage>
        <taxon>Bacteria</taxon>
        <taxon>Pseudomonadati</taxon>
        <taxon>Pseudomonadota</taxon>
        <taxon>Alphaproteobacteria</taxon>
        <taxon>Rhodobacterales</taxon>
        <taxon>Paracoccaceae</taxon>
        <taxon>Psychromarinibacter</taxon>
    </lineage>
</organism>
<dbReference type="RefSeq" id="WP_275566680.1">
    <property type="nucleotide sequence ID" value="NZ_JARGYC010000014.1"/>
</dbReference>
<dbReference type="AlphaFoldDB" id="A0AAE3NRZ6"/>
<feature type="domain" description="Histidine phosphotransferase ChpT C-terminal" evidence="1">
    <location>
        <begin position="78"/>
        <end position="193"/>
    </location>
</feature>
<proteinExistence type="predicted"/>
<dbReference type="Pfam" id="PF10090">
    <property type="entry name" value="HPTransfase"/>
    <property type="match status" value="1"/>
</dbReference>
<dbReference type="InterPro" id="IPR018762">
    <property type="entry name" value="ChpT_C"/>
</dbReference>
<dbReference type="Gene3D" id="3.30.565.10">
    <property type="entry name" value="Histidine kinase-like ATPase, C-terminal domain"/>
    <property type="match status" value="1"/>
</dbReference>
<keyword evidence="3" id="KW-1185">Reference proteome</keyword>
<gene>
    <name evidence="2" type="ORF">P1J78_07340</name>
</gene>
<comment type="caution">
    <text evidence="2">The sequence shown here is derived from an EMBL/GenBank/DDBJ whole genome shotgun (WGS) entry which is preliminary data.</text>
</comment>
<sequence>MTQATSDIAALLGSRICHDLISPIGAISNGVELLAMSGAGPMPEIDLIAQSVEHANARIGFFRVAFGAAAPDQVLGAAEIRQILADLTRGGRLEMLWSAEGEVARPEVKLVFLLLNCLENAMPWGGTIEVGREGARWHVAARAEKMRADPALWEGLSRSGPATGASAAEVQFLLAPLVAAELGRPLAVELSETGATIRA</sequence>
<dbReference type="Gene3D" id="1.10.287.130">
    <property type="match status" value="1"/>
</dbReference>
<reference evidence="2" key="1">
    <citation type="submission" date="2023-03" db="EMBL/GenBank/DDBJ databases">
        <title>Multiphase analysis and comparison of six strains from genera Psychromarinibacter, Lutimaribacter, and Maritimibacter, including a novel species: Psychromarinibacter sediminicola sp. nov.</title>
        <authorList>
            <person name="Wang Y.-H."/>
            <person name="Ye M.-Q."/>
            <person name="Du Z.-J."/>
        </authorList>
    </citation>
    <scope>NUCLEOTIDE SEQUENCE</scope>
    <source>
        <strain evidence="2">C21-152</strain>
    </source>
</reference>
<name>A0AAE3NRZ6_9RHOB</name>
<evidence type="ECO:0000259" key="1">
    <source>
        <dbReference type="Pfam" id="PF10090"/>
    </source>
</evidence>